<evidence type="ECO:0000313" key="3">
    <source>
        <dbReference type="Proteomes" id="UP001163823"/>
    </source>
</evidence>
<gene>
    <name evidence="2" type="ORF">O6P43_024897</name>
</gene>
<dbReference type="GO" id="GO:0005576">
    <property type="term" value="C:extracellular region"/>
    <property type="evidence" value="ECO:0007669"/>
    <property type="project" value="TreeGrafter"/>
</dbReference>
<reference evidence="2" key="1">
    <citation type="journal article" date="2023" name="Science">
        <title>Elucidation of the pathway for biosynthesis of saponin adjuvants from the soapbark tree.</title>
        <authorList>
            <person name="Reed J."/>
            <person name="Orme A."/>
            <person name="El-Demerdash A."/>
            <person name="Owen C."/>
            <person name="Martin L.B.B."/>
            <person name="Misra R.C."/>
            <person name="Kikuchi S."/>
            <person name="Rejzek M."/>
            <person name="Martin A.C."/>
            <person name="Harkess A."/>
            <person name="Leebens-Mack J."/>
            <person name="Louveau T."/>
            <person name="Stephenson M.J."/>
            <person name="Osbourn A."/>
        </authorList>
    </citation>
    <scope>NUCLEOTIDE SEQUENCE</scope>
    <source>
        <strain evidence="2">S10</strain>
    </source>
</reference>
<proteinExistence type="inferred from homology"/>
<dbReference type="InterPro" id="IPR050592">
    <property type="entry name" value="GDSL_lipolytic_enzyme"/>
</dbReference>
<dbReference type="PANTHER" id="PTHR45642:SF95">
    <property type="entry name" value="GDSL-LIKE LIPASE_ACYLHYDROLASE FAMILY PROTEIN, EXPRESSED"/>
    <property type="match status" value="1"/>
</dbReference>
<dbReference type="Pfam" id="PF00657">
    <property type="entry name" value="Lipase_GDSL"/>
    <property type="match status" value="1"/>
</dbReference>
<dbReference type="AlphaFoldDB" id="A0AAD7PFN3"/>
<dbReference type="KEGG" id="qsa:O6P43_024897"/>
<dbReference type="InterPro" id="IPR035669">
    <property type="entry name" value="SGNH_plant_lipase-like"/>
</dbReference>
<organism evidence="2 3">
    <name type="scientific">Quillaja saponaria</name>
    <name type="common">Soap bark tree</name>
    <dbReference type="NCBI Taxonomy" id="32244"/>
    <lineage>
        <taxon>Eukaryota</taxon>
        <taxon>Viridiplantae</taxon>
        <taxon>Streptophyta</taxon>
        <taxon>Embryophyta</taxon>
        <taxon>Tracheophyta</taxon>
        <taxon>Spermatophyta</taxon>
        <taxon>Magnoliopsida</taxon>
        <taxon>eudicotyledons</taxon>
        <taxon>Gunneridae</taxon>
        <taxon>Pentapetalae</taxon>
        <taxon>rosids</taxon>
        <taxon>fabids</taxon>
        <taxon>Fabales</taxon>
        <taxon>Quillajaceae</taxon>
        <taxon>Quillaja</taxon>
    </lineage>
</organism>
<evidence type="ECO:0000313" key="2">
    <source>
        <dbReference type="EMBL" id="KAJ7953159.1"/>
    </source>
</evidence>
<name>A0AAD7PFN3_QUISA</name>
<dbReference type="PANTHER" id="PTHR45642">
    <property type="entry name" value="GDSL ESTERASE/LIPASE EXL3"/>
    <property type="match status" value="1"/>
</dbReference>
<dbReference type="Gene3D" id="3.40.50.1110">
    <property type="entry name" value="SGNH hydrolase"/>
    <property type="match status" value="1"/>
</dbReference>
<dbReference type="FunFam" id="3.40.50.1110:FF:000003">
    <property type="entry name" value="GDSL esterase/lipase APG"/>
    <property type="match status" value="1"/>
</dbReference>
<comment type="similarity">
    <text evidence="1">Belongs to the 'GDSL' lipolytic enzyme family.</text>
</comment>
<evidence type="ECO:0000256" key="1">
    <source>
        <dbReference type="ARBA" id="ARBA00008668"/>
    </source>
</evidence>
<dbReference type="InterPro" id="IPR036514">
    <property type="entry name" value="SGNH_hydro_sf"/>
</dbReference>
<protein>
    <submittedName>
        <fullName evidence="2">GDSL esterase/lipase</fullName>
    </submittedName>
</protein>
<dbReference type="CDD" id="cd01837">
    <property type="entry name" value="SGNH_plant_lipase_like"/>
    <property type="match status" value="1"/>
</dbReference>
<comment type="caution">
    <text evidence="2">The sequence shown here is derived from an EMBL/GenBank/DDBJ whole genome shotgun (WGS) entry which is preliminary data.</text>
</comment>
<accession>A0AAD7PFN3</accession>
<dbReference type="Proteomes" id="UP001163823">
    <property type="component" value="Chromosome 10"/>
</dbReference>
<sequence length="314" mass="35125">MDTGNNNNLSTIMKCNFKPYGRNFIGGKPTGRFCYGKNAADFFAEGFGVKQIVPAYFEQNLHLQDLFTGMCFASGGAGYDPLTNQIAASLSLDQQLSMFRYVIEKLEADIGLYRTLLILRKSIYIVSIGNDDISNTYYLTPFRSFHYDEDAYTDMLINLASTFYQELYGVGARRIGVVNLGPLGCIPIQRTINGGLSRQCADKVTETTVLFNKKLASLVITLNKKFPGAKFVYLDAYSLLMGIIENPGQYGFEVVDRGCCGTGLLETLILCNKYSPLTCEDDTKYVFWDSYHPTEKGYSIVVSQSLMTNIDKFF</sequence>
<dbReference type="InterPro" id="IPR001087">
    <property type="entry name" value="GDSL"/>
</dbReference>
<dbReference type="EMBL" id="JARAOO010000010">
    <property type="protein sequence ID" value="KAJ7953159.1"/>
    <property type="molecule type" value="Genomic_DNA"/>
</dbReference>
<dbReference type="GO" id="GO:0016788">
    <property type="term" value="F:hydrolase activity, acting on ester bonds"/>
    <property type="evidence" value="ECO:0007669"/>
    <property type="project" value="InterPro"/>
</dbReference>
<keyword evidence="3" id="KW-1185">Reference proteome</keyword>